<reference evidence="1 2" key="1">
    <citation type="submission" date="2019-02" db="EMBL/GenBank/DDBJ databases">
        <title>Deep-cultivation of Planctomycetes and their phenomic and genomic characterization uncovers novel biology.</title>
        <authorList>
            <person name="Wiegand S."/>
            <person name="Jogler M."/>
            <person name="Boedeker C."/>
            <person name="Pinto D."/>
            <person name="Vollmers J."/>
            <person name="Rivas-Marin E."/>
            <person name="Kohn T."/>
            <person name="Peeters S.H."/>
            <person name="Heuer A."/>
            <person name="Rast P."/>
            <person name="Oberbeckmann S."/>
            <person name="Bunk B."/>
            <person name="Jeske O."/>
            <person name="Meyerdierks A."/>
            <person name="Storesund J.E."/>
            <person name="Kallscheuer N."/>
            <person name="Luecker S."/>
            <person name="Lage O.M."/>
            <person name="Pohl T."/>
            <person name="Merkel B.J."/>
            <person name="Hornburger P."/>
            <person name="Mueller R.-W."/>
            <person name="Bruemmer F."/>
            <person name="Labrenz M."/>
            <person name="Spormann A.M."/>
            <person name="Op Den Camp H."/>
            <person name="Overmann J."/>
            <person name="Amann R."/>
            <person name="Jetten M.S.M."/>
            <person name="Mascher T."/>
            <person name="Medema M.H."/>
            <person name="Devos D.P."/>
            <person name="Kaster A.-K."/>
            <person name="Ovreas L."/>
            <person name="Rohde M."/>
            <person name="Galperin M.Y."/>
            <person name="Jogler C."/>
        </authorList>
    </citation>
    <scope>NUCLEOTIDE SEQUENCE [LARGE SCALE GENOMIC DNA]</scope>
    <source>
        <strain evidence="1 2">Pla100</strain>
    </source>
</reference>
<dbReference type="AlphaFoldDB" id="A0A5C6AVR9"/>
<name>A0A5C6AVR9_9BACT</name>
<protein>
    <submittedName>
        <fullName evidence="1">Uncharacterized protein</fullName>
    </submittedName>
</protein>
<evidence type="ECO:0000313" key="1">
    <source>
        <dbReference type="EMBL" id="TWU03541.1"/>
    </source>
</evidence>
<comment type="caution">
    <text evidence="1">The sequence shown here is derived from an EMBL/GenBank/DDBJ whole genome shotgun (WGS) entry which is preliminary data.</text>
</comment>
<dbReference type="EMBL" id="SJPM01000001">
    <property type="protein sequence ID" value="TWU03541.1"/>
    <property type="molecule type" value="Genomic_DNA"/>
</dbReference>
<proteinExistence type="predicted"/>
<dbReference type="Proteomes" id="UP000316213">
    <property type="component" value="Unassembled WGS sequence"/>
</dbReference>
<accession>A0A5C6AVR9</accession>
<organism evidence="1 2">
    <name type="scientific">Neorhodopirellula pilleata</name>
    <dbReference type="NCBI Taxonomy" id="2714738"/>
    <lineage>
        <taxon>Bacteria</taxon>
        <taxon>Pseudomonadati</taxon>
        <taxon>Planctomycetota</taxon>
        <taxon>Planctomycetia</taxon>
        <taxon>Pirellulales</taxon>
        <taxon>Pirellulaceae</taxon>
        <taxon>Neorhodopirellula</taxon>
    </lineage>
</organism>
<gene>
    <name evidence="1" type="ORF">Pla100_04680</name>
</gene>
<evidence type="ECO:0000313" key="2">
    <source>
        <dbReference type="Proteomes" id="UP000316213"/>
    </source>
</evidence>
<keyword evidence="2" id="KW-1185">Reference proteome</keyword>
<sequence>MKQSLMKPSTRPPVYSPLCKFLWNNQWSRPIEILLLIVSCGWNIQSATGQTTTTNRIELDNRDTTESQIETLKKDFTEAIVHGAPESLILRLIDRRRQVDNDLSGQLDRTHRQLAERQRDGDPVENAEAIASLRRERSLIWLRRIELSAMQSECFLAGSPDAVVAAHETVRLIQAASTELPSRPSEIDGRQRPGDLVAGELNRLLIDAHLQAGEGWAAQQVWSSQKDASAPSTAPEKLVMSVRIDLANRRYEEAERSLRAFYGADPVNAANSTAMDLAMLEFLWSSPLRDAAKLGNWLDTIEIRGGPFARRRAETWVARQRQLSEKPSQVTSDPRLMRADGRYYYRTEKLLQAAIAFAKASVQDDRADRAIDSAVSSAAILQKLTKPDAGKELLLQVAGRFSDRPQSADLVLQAASLASQSVTANDDEVETILRQCLLSWPQSDASRSARDWLIEILSRKGDLLEAARFATTVPIDHANETTPIRSRELWSRAVLAADDYREALSVMRGTLGGLDESNEQFDTEQLRLCLLALLGDTIPESNKIIDPIFRRLAEFRTTPEVTTFGDLWDRIEQNSNLKAAVRWRLQRDIEQRPETASVIASVLLQHDGGTERDRLRWMVQNGQTDRALDFMRTQMRASTDPGQWLRFMASTLSTTPRSHPQWLAHLKLASRLWTELAEGLPSDAPGGIEAQVEAIRCQFQSGDRAAAIAKAELMLLTNPPEDPELRTWLNGLSE</sequence>